<dbReference type="Gene3D" id="3.30.565.10">
    <property type="entry name" value="Histidine kinase-like ATPase, C-terminal domain"/>
    <property type="match status" value="1"/>
</dbReference>
<dbReference type="InterPro" id="IPR036890">
    <property type="entry name" value="HATPase_C_sf"/>
</dbReference>
<proteinExistence type="predicted"/>
<dbReference type="Proteomes" id="UP000192277">
    <property type="component" value="Unassembled WGS sequence"/>
</dbReference>
<comment type="caution">
    <text evidence="2">The sequence shown here is derived from an EMBL/GenBank/DDBJ whole genome shotgun (WGS) entry which is preliminary data.</text>
</comment>
<dbReference type="InterPro" id="IPR050640">
    <property type="entry name" value="Bact_2-comp_sensor_kinase"/>
</dbReference>
<name>A0ABX3P6S1_9BACT</name>
<dbReference type="PANTHER" id="PTHR34220">
    <property type="entry name" value="SENSOR HISTIDINE KINASE YPDA"/>
    <property type="match status" value="1"/>
</dbReference>
<keyword evidence="3" id="KW-1185">Reference proteome</keyword>
<feature type="domain" description="Signal transduction histidine kinase internal region" evidence="1">
    <location>
        <begin position="41"/>
        <end position="120"/>
    </location>
</feature>
<dbReference type="Pfam" id="PF06580">
    <property type="entry name" value="His_kinase"/>
    <property type="match status" value="1"/>
</dbReference>
<reference evidence="2 3" key="1">
    <citation type="submission" date="2016-04" db="EMBL/GenBank/DDBJ databases">
        <authorList>
            <person name="Chen L."/>
            <person name="Zhuang W."/>
            <person name="Wang G."/>
        </authorList>
    </citation>
    <scope>NUCLEOTIDE SEQUENCE [LARGE SCALE GENOMIC DNA]</scope>
    <source>
        <strain evidence="3">GR20</strain>
    </source>
</reference>
<protein>
    <submittedName>
        <fullName evidence="2">Two-component system sensor protein</fullName>
    </submittedName>
</protein>
<organism evidence="2 3">
    <name type="scientific">Niastella koreensis</name>
    <dbReference type="NCBI Taxonomy" id="354356"/>
    <lineage>
        <taxon>Bacteria</taxon>
        <taxon>Pseudomonadati</taxon>
        <taxon>Bacteroidota</taxon>
        <taxon>Chitinophagia</taxon>
        <taxon>Chitinophagales</taxon>
        <taxon>Chitinophagaceae</taxon>
        <taxon>Niastella</taxon>
    </lineage>
</organism>
<accession>A0ABX3P6S1</accession>
<evidence type="ECO:0000259" key="1">
    <source>
        <dbReference type="Pfam" id="PF06580"/>
    </source>
</evidence>
<dbReference type="EMBL" id="LWBO01000001">
    <property type="protein sequence ID" value="OQP55696.1"/>
    <property type="molecule type" value="Genomic_DNA"/>
</dbReference>
<dbReference type="PANTHER" id="PTHR34220:SF7">
    <property type="entry name" value="SENSOR HISTIDINE KINASE YPDA"/>
    <property type="match status" value="1"/>
</dbReference>
<gene>
    <name evidence="2" type="ORF">A4D02_00635</name>
</gene>
<sequence length="247" mass="28318">MMAGLRGGITIAGIAASIKLMKHWYVKEQRNLQLQKENVEAQLQLLKAQVHPHFLFNTLNNIYSHTQNKAPVASQLVMGLSDMLRFMLYECNQPQVPLSKELKMIQDYISLEQIRYDDQLDVHVDLPVNTENLSIAPLLLLPVVENCFKHGTSSMIEQPWLNLQVTLEADRMYVKLMNGKANEAANNNHKGIGILNVRKRLSLLYPGKHELTITDEEDVFIVNLWLQLDRMPLTKKESGAFKLTYHE</sequence>
<dbReference type="InterPro" id="IPR010559">
    <property type="entry name" value="Sig_transdc_His_kin_internal"/>
</dbReference>
<evidence type="ECO:0000313" key="2">
    <source>
        <dbReference type="EMBL" id="OQP55696.1"/>
    </source>
</evidence>
<evidence type="ECO:0000313" key="3">
    <source>
        <dbReference type="Proteomes" id="UP000192277"/>
    </source>
</evidence>